<dbReference type="Proteomes" id="UP001059824">
    <property type="component" value="Chromosome"/>
</dbReference>
<gene>
    <name evidence="1" type="ORF">GII36_02840</name>
</gene>
<reference evidence="1" key="1">
    <citation type="journal article" date="2021" name="Nat. Microbiol.">
        <title>Cocultivation of an ultrasmall environmental parasitic bacterium with lytic ability against bacteria associated with wastewater foams.</title>
        <authorList>
            <person name="Batinovic S."/>
            <person name="Rose J.J.A."/>
            <person name="Ratcliffe J."/>
            <person name="Seviour R.J."/>
            <person name="Petrovski S."/>
        </authorList>
    </citation>
    <scope>NUCLEOTIDE SEQUENCE</scope>
    <source>
        <strain evidence="1">JR1</strain>
    </source>
</reference>
<evidence type="ECO:0000313" key="1">
    <source>
        <dbReference type="EMBL" id="QHN42778.1"/>
    </source>
</evidence>
<dbReference type="KEGG" id="mama:GII36_02840"/>
<protein>
    <submittedName>
        <fullName evidence="1">Uncharacterized protein</fullName>
    </submittedName>
</protein>
<dbReference type="EMBL" id="CP045921">
    <property type="protein sequence ID" value="QHN42778.1"/>
    <property type="molecule type" value="Genomic_DNA"/>
</dbReference>
<proteinExistence type="predicted"/>
<keyword evidence="2" id="KW-1185">Reference proteome</keyword>
<name>A0A857MKX4_9BACT</name>
<organism evidence="1 2">
    <name type="scientific">Candidatus Mycosynbacter amalyticus</name>
    <dbReference type="NCBI Taxonomy" id="2665156"/>
    <lineage>
        <taxon>Bacteria</taxon>
        <taxon>Candidatus Saccharimonadota</taxon>
        <taxon>Candidatus Saccharimonadota incertae sedis</taxon>
        <taxon>Candidatus Mycosynbacter</taxon>
    </lineage>
</organism>
<evidence type="ECO:0000313" key="2">
    <source>
        <dbReference type="Proteomes" id="UP001059824"/>
    </source>
</evidence>
<sequence>MKRVTASERWLQGQTLAQEYADDKICKIYPEIVEGNNLLKWLYKENANPSTIQEAVQYLTKGLDCEWPYLDDDMLVSGVWHRGKLSIEDTEEGYQLSRVFDVIEPVHRVAKSLGFIATQDSRSSPPTLKLKFDPGERGSKSVETPLGRHEISFQSMAFGNIDELSLSPIFDIEPADISEISERIYEAEAWYHERTREGSKFYELSSARQYGMFEKVTNLVHDAMPLPASRTHLLITAAAPFLYYEAQDDHQPAVSSSEAGKSYEITGTVLGVSLINAWQSVRGGRMEANQRRLHEREDLLDPDTGICLVVDPSVDMSESPLYLPYNATDFDLALEGTK</sequence>
<dbReference type="RefSeq" id="WP_260764315.1">
    <property type="nucleotide sequence ID" value="NZ_CP045921.1"/>
</dbReference>
<accession>A0A857MKX4</accession>
<dbReference type="AlphaFoldDB" id="A0A857MKX4"/>